<dbReference type="Gene3D" id="3.40.50.300">
    <property type="entry name" value="P-loop containing nucleotide triphosphate hydrolases"/>
    <property type="match status" value="1"/>
</dbReference>
<reference evidence="3 4" key="1">
    <citation type="journal article" date="2014" name="Genome Announc.">
        <title>Draft Genome Sequence of the Antitrypanosomally Active Sponge-Associated Bacterium Actinokineospora sp. Strain EG49.</title>
        <authorList>
            <person name="Harjes J."/>
            <person name="Ryu T."/>
            <person name="Abdelmohsen U.R."/>
            <person name="Moitinho-Silva L."/>
            <person name="Horn H."/>
            <person name="Ravasi T."/>
            <person name="Hentschel U."/>
        </authorList>
    </citation>
    <scope>NUCLEOTIDE SEQUENCE [LARGE SCALE GENOMIC DNA]</scope>
    <source>
        <strain evidence="3 4">EG49</strain>
    </source>
</reference>
<dbReference type="AlphaFoldDB" id="W7IR82"/>
<keyword evidence="1" id="KW-0812">Transmembrane</keyword>
<dbReference type="InterPro" id="IPR027417">
    <property type="entry name" value="P-loop_NTPase"/>
</dbReference>
<protein>
    <recommendedName>
        <fullName evidence="2">AAA+ ATPase domain-containing protein</fullName>
    </recommendedName>
</protein>
<keyword evidence="1" id="KW-1133">Transmembrane helix</keyword>
<feature type="domain" description="AAA+ ATPase" evidence="2">
    <location>
        <begin position="322"/>
        <end position="463"/>
    </location>
</feature>
<evidence type="ECO:0000313" key="4">
    <source>
        <dbReference type="Proteomes" id="UP000019277"/>
    </source>
</evidence>
<evidence type="ECO:0000313" key="3">
    <source>
        <dbReference type="EMBL" id="EWC63505.1"/>
    </source>
</evidence>
<dbReference type="SMART" id="SM00382">
    <property type="entry name" value="AAA"/>
    <property type="match status" value="1"/>
</dbReference>
<keyword evidence="1" id="KW-0472">Membrane</keyword>
<dbReference type="eggNOG" id="COG5635">
    <property type="taxonomic scope" value="Bacteria"/>
</dbReference>
<dbReference type="Pfam" id="PF22738">
    <property type="entry name" value="NNH7"/>
    <property type="match status" value="1"/>
</dbReference>
<dbReference type="PATRIC" id="fig|909613.9.peg.1199"/>
<dbReference type="Proteomes" id="UP000019277">
    <property type="component" value="Unassembled WGS sequence"/>
</dbReference>
<dbReference type="InterPro" id="IPR003593">
    <property type="entry name" value="AAA+_ATPase"/>
</dbReference>
<feature type="transmembrane region" description="Helical" evidence="1">
    <location>
        <begin position="30"/>
        <end position="51"/>
    </location>
</feature>
<evidence type="ECO:0000256" key="1">
    <source>
        <dbReference type="SAM" id="Phobius"/>
    </source>
</evidence>
<dbReference type="SUPFAM" id="SSF52540">
    <property type="entry name" value="P-loop containing nucleoside triphosphate hydrolases"/>
    <property type="match status" value="1"/>
</dbReference>
<comment type="caution">
    <text evidence="3">The sequence shown here is derived from an EMBL/GenBank/DDBJ whole genome shotgun (WGS) entry which is preliminary data.</text>
</comment>
<dbReference type="InterPro" id="IPR054567">
    <property type="entry name" value="NNH7"/>
</dbReference>
<accession>W7IR82</accession>
<dbReference type="EMBL" id="AYXG01000043">
    <property type="protein sequence ID" value="EWC63505.1"/>
    <property type="molecule type" value="Genomic_DNA"/>
</dbReference>
<organism evidence="3 4">
    <name type="scientific">Actinokineospora spheciospongiae</name>
    <dbReference type="NCBI Taxonomy" id="909613"/>
    <lineage>
        <taxon>Bacteria</taxon>
        <taxon>Bacillati</taxon>
        <taxon>Actinomycetota</taxon>
        <taxon>Actinomycetes</taxon>
        <taxon>Pseudonocardiales</taxon>
        <taxon>Pseudonocardiaceae</taxon>
        <taxon>Actinokineospora</taxon>
    </lineage>
</organism>
<dbReference type="OrthoDB" id="419933at2"/>
<dbReference type="STRING" id="909613.UO65_1182"/>
<dbReference type="RefSeq" id="WP_035279442.1">
    <property type="nucleotide sequence ID" value="NZ_AYXG01000043.1"/>
</dbReference>
<keyword evidence="4" id="KW-1185">Reference proteome</keyword>
<proteinExistence type="predicted"/>
<name>W7IR82_9PSEU</name>
<sequence length="975" mass="108283">MRRDPPITFRGALQILGHHDRPWLTRLNGLLGGVVLAAGGIPPITALFGWVDQKNEATALTRQALDAVSDRLTRTGGLDRHQLVIAAHTTIATAAVFDTVHAAYPESNLTDPEKLGILTANWADKGESLVRALYAADVPTPSLVRGFHENTAVVRSWAMSLLNEVFHFLDGLDLDASPRQIPQLLALVESAYRDSYLILAATVPEFKVWSDLGEHAATRSALARLESLLTTPVAAQPRDLRDTVRAINRAELDRPIIDVDTDGYGTDAVFPAVSDIFITPRFRAWYASRGSRLGDEQWWQEISLGEDLDLVLARHFLTGEATKRPLLLLGHPGAGKSLLTKVLAARLPDSTYTVIRVPLRRVDADAHIADQIREALAQSTHGRVDWSALADQSADTVRVVLLDGLDELLQATTNDRGGYLTDVVEFQRREAAMGRPVAVVVTSRTLVAERVRLPDATPVVKLEEFDDAQIDRWVSAWNQHNTRPMDAETAKAQGELARQPLLLLMLTLYFTDPAVGPVEDLSESELYGRLFDTYARREVTKQAGRVLPDAEFEEAVETQLTRLSVAALGMFNRGRQSITEAELTADLLALGEQVPDGGKLLGEFFFVHSAEATTGTVHRSYEFLHATFNEYLVAARVVDVLRDLAEGTFARRKRRHPDDDLLFTLLSYQPLTTQRPVLAFITQLFDTLGDEANDIAAALDLLLPTHRPPGNRHPEYRPLPADHIRASAAYSANLFLLRATIAPIDPETVWPQDETDSRWIALADLWAAGLDSDGYRSLFGVFNFAGGKIRSSPGASTTGLDLLDAQHLRGRRAVLEQFSVAVVLDRHYSGFGRGNDWAVHCSGWLTALLVQPDSLAYGFLTPPDWIEVQEMAEVANLAYGVLAVRCGDWEPKFVERYLRWLLRLPLLNPPSPLPMMLAYHHYREVFDRLLSEVENDRTPYWAELLRTLTPERLADFPVGTIADYLGSVDIRLPKF</sequence>
<evidence type="ECO:0000259" key="2">
    <source>
        <dbReference type="SMART" id="SM00382"/>
    </source>
</evidence>
<gene>
    <name evidence="3" type="ORF">UO65_1182</name>
</gene>